<evidence type="ECO:0000256" key="5">
    <source>
        <dbReference type="ARBA" id="ARBA00022692"/>
    </source>
</evidence>
<dbReference type="PANTHER" id="PTHR21461">
    <property type="entry name" value="GLYCOSYLTRANSFERASE FAMILY 92 PROTEIN"/>
    <property type="match status" value="1"/>
</dbReference>
<accession>A0AAD8R622</accession>
<keyword evidence="10" id="KW-1185">Reference proteome</keyword>
<keyword evidence="5" id="KW-0812">Transmembrane</keyword>
<dbReference type="EMBL" id="JAUUTY010000006">
    <property type="protein sequence ID" value="KAK1615555.1"/>
    <property type="molecule type" value="Genomic_DNA"/>
</dbReference>
<evidence type="ECO:0000256" key="7">
    <source>
        <dbReference type="ARBA" id="ARBA00023136"/>
    </source>
</evidence>
<comment type="similarity">
    <text evidence="2">Belongs to the glycosyltransferase 92 family.</text>
</comment>
<evidence type="ECO:0000313" key="9">
    <source>
        <dbReference type="EMBL" id="KAK1615555.1"/>
    </source>
</evidence>
<keyword evidence="4" id="KW-0808">Transferase</keyword>
<keyword evidence="7" id="KW-0472">Membrane</keyword>
<feature type="region of interest" description="Disordered" evidence="8">
    <location>
        <begin position="308"/>
        <end position="335"/>
    </location>
</feature>
<feature type="compositionally biased region" description="Polar residues" evidence="8">
    <location>
        <begin position="223"/>
        <end position="233"/>
    </location>
</feature>
<evidence type="ECO:0000313" key="10">
    <source>
        <dbReference type="Proteomes" id="UP001231189"/>
    </source>
</evidence>
<evidence type="ECO:0008006" key="11">
    <source>
        <dbReference type="Google" id="ProtNLM"/>
    </source>
</evidence>
<dbReference type="GO" id="GO:0016020">
    <property type="term" value="C:membrane"/>
    <property type="evidence" value="ECO:0007669"/>
    <property type="project" value="UniProtKB-SubCell"/>
</dbReference>
<evidence type="ECO:0000256" key="1">
    <source>
        <dbReference type="ARBA" id="ARBA00004167"/>
    </source>
</evidence>
<feature type="compositionally biased region" description="Basic residues" evidence="8">
    <location>
        <begin position="125"/>
        <end position="136"/>
    </location>
</feature>
<evidence type="ECO:0000256" key="2">
    <source>
        <dbReference type="ARBA" id="ARBA00007647"/>
    </source>
</evidence>
<sequence>MILMSIFNPQQESRNYAKYRDVSFHEYEFEPVGAYRGVSFHEYEFEPVCAYRDVSFHSTNTRSRSNRGLRCVKVTRPIRTDPNLDGFRCVKVKQPTRFRFQFQFRSIYSQNSGNQIQTLSLIPRATHRTKTPRARAKTPSFPRAAARRSQSRRPPPFAKPPPAAMPSRRRRNRNRLLSCVGAASVGALLFFGAHSSSIGLGGGTWSQQHDQLFRSPGPPPPETLTSMPRQTSQADLSFARRLLPNRRHSPPQLREDAVLLPDREVLVLSAEPAVGNAMCVFQGGASSPARALGRLPGPGRHAYLCPLPGSEQPLQPPPMLLSSSSYSSSAAPPATAPAPAADFHKLLNWNDSLVFDSAPVPGGDLLLFAKGTNHHQGVINTATSNIQCIYSKDSDGMVASSPATTSAQQVIRCPPPPAPLSSSNLHVTVALNGQEPLPSLATYTPQNTALPETRERKSICACTMVRNVAKFLPEWVRYHAAVGVEKFFLYDNASEDDLAGQVSGLNSAGIDISTVAWPWTKTQEAGLSHCAASNQPSCEWMAFMDVDEFIFSPNWNEVEKPSKSLLESVVSVDQEVGQIFLPCYDFGPSGQTAHPQEGVCQGYTCRLTRPERHKSLVRLDAVADSLANSVHHFTLKPGFQKMWTTLARINHYKYQAWTEFKSKFKRRVSAFVADWTDPVNLQSHDRAPGLGVDPVEPVGWAESFCELKDYTMKKLSEKWFGIGSGGRGATTEFNSNGDIAPSPSLP</sequence>
<evidence type="ECO:0000256" key="6">
    <source>
        <dbReference type="ARBA" id="ARBA00022989"/>
    </source>
</evidence>
<dbReference type="GO" id="GO:0016757">
    <property type="term" value="F:glycosyltransferase activity"/>
    <property type="evidence" value="ECO:0007669"/>
    <property type="project" value="UniProtKB-KW"/>
</dbReference>
<dbReference type="AlphaFoldDB" id="A0AAD8R622"/>
<evidence type="ECO:0000256" key="8">
    <source>
        <dbReference type="SAM" id="MobiDB-lite"/>
    </source>
</evidence>
<dbReference type="Pfam" id="PF01697">
    <property type="entry name" value="Glyco_transf_92"/>
    <property type="match status" value="1"/>
</dbReference>
<evidence type="ECO:0000256" key="4">
    <source>
        <dbReference type="ARBA" id="ARBA00022679"/>
    </source>
</evidence>
<name>A0AAD8R622_LOLMU</name>
<organism evidence="9 10">
    <name type="scientific">Lolium multiflorum</name>
    <name type="common">Italian ryegrass</name>
    <name type="synonym">Lolium perenne subsp. multiflorum</name>
    <dbReference type="NCBI Taxonomy" id="4521"/>
    <lineage>
        <taxon>Eukaryota</taxon>
        <taxon>Viridiplantae</taxon>
        <taxon>Streptophyta</taxon>
        <taxon>Embryophyta</taxon>
        <taxon>Tracheophyta</taxon>
        <taxon>Spermatophyta</taxon>
        <taxon>Magnoliopsida</taxon>
        <taxon>Liliopsida</taxon>
        <taxon>Poales</taxon>
        <taxon>Poaceae</taxon>
        <taxon>BOP clade</taxon>
        <taxon>Pooideae</taxon>
        <taxon>Poodae</taxon>
        <taxon>Poeae</taxon>
        <taxon>Poeae Chloroplast Group 2 (Poeae type)</taxon>
        <taxon>Loliodinae</taxon>
        <taxon>Loliinae</taxon>
        <taxon>Lolium</taxon>
    </lineage>
</organism>
<keyword evidence="3" id="KW-0328">Glycosyltransferase</keyword>
<evidence type="ECO:0000256" key="3">
    <source>
        <dbReference type="ARBA" id="ARBA00022676"/>
    </source>
</evidence>
<feature type="compositionally biased region" description="Pro residues" evidence="8">
    <location>
        <begin position="153"/>
        <end position="164"/>
    </location>
</feature>
<gene>
    <name evidence="9" type="ORF">QYE76_021072</name>
</gene>
<protein>
    <recommendedName>
        <fullName evidence="11">Glycosyltransferase family 92 protein</fullName>
    </recommendedName>
</protein>
<comment type="caution">
    <text evidence="9">The sequence shown here is derived from an EMBL/GenBank/DDBJ whole genome shotgun (WGS) entry which is preliminary data.</text>
</comment>
<keyword evidence="6" id="KW-1133">Transmembrane helix</keyword>
<dbReference type="PANTHER" id="PTHR21461:SF64">
    <property type="entry name" value="GLYCOSYLTRANSFERASE FAMILY 92 PROTEIN"/>
    <property type="match status" value="1"/>
</dbReference>
<dbReference type="InterPro" id="IPR008166">
    <property type="entry name" value="Glyco_transf_92"/>
</dbReference>
<feature type="region of interest" description="Disordered" evidence="8">
    <location>
        <begin position="207"/>
        <end position="233"/>
    </location>
</feature>
<feature type="compositionally biased region" description="Low complexity" evidence="8">
    <location>
        <begin position="320"/>
        <end position="335"/>
    </location>
</feature>
<reference evidence="9" key="1">
    <citation type="submission" date="2023-07" db="EMBL/GenBank/DDBJ databases">
        <title>A chromosome-level genome assembly of Lolium multiflorum.</title>
        <authorList>
            <person name="Chen Y."/>
            <person name="Copetti D."/>
            <person name="Kolliker R."/>
            <person name="Studer B."/>
        </authorList>
    </citation>
    <scope>NUCLEOTIDE SEQUENCE</scope>
    <source>
        <strain evidence="9">02402/16</strain>
        <tissue evidence="9">Leaf</tissue>
    </source>
</reference>
<dbReference type="GO" id="GO:0005737">
    <property type="term" value="C:cytoplasm"/>
    <property type="evidence" value="ECO:0007669"/>
    <property type="project" value="TreeGrafter"/>
</dbReference>
<feature type="region of interest" description="Disordered" evidence="8">
    <location>
        <begin position="124"/>
        <end position="170"/>
    </location>
</feature>
<comment type="subcellular location">
    <subcellularLocation>
        <location evidence="1">Membrane</location>
        <topology evidence="1">Single-pass membrane protein</topology>
    </subcellularLocation>
</comment>
<proteinExistence type="inferred from homology"/>
<dbReference type="Proteomes" id="UP001231189">
    <property type="component" value="Unassembled WGS sequence"/>
</dbReference>